<gene>
    <name evidence="2" type="ORF">H6P81_010513</name>
</gene>
<feature type="domain" description="Integrase catalytic" evidence="1">
    <location>
        <begin position="1"/>
        <end position="151"/>
    </location>
</feature>
<reference evidence="2 3" key="1">
    <citation type="submission" date="2021-07" db="EMBL/GenBank/DDBJ databases">
        <title>The Aristolochia fimbriata genome: insights into angiosperm evolution, floral development and chemical biosynthesis.</title>
        <authorList>
            <person name="Jiao Y."/>
        </authorList>
    </citation>
    <scope>NUCLEOTIDE SEQUENCE [LARGE SCALE GENOMIC DNA]</scope>
    <source>
        <strain evidence="2">IBCAS-2021</strain>
        <tissue evidence="2">Leaf</tissue>
    </source>
</reference>
<dbReference type="AlphaFoldDB" id="A0AAV7ENZ3"/>
<proteinExistence type="predicted"/>
<dbReference type="Gene3D" id="3.30.420.10">
    <property type="entry name" value="Ribonuclease H-like superfamily/Ribonuclease H"/>
    <property type="match status" value="1"/>
</dbReference>
<dbReference type="InterPro" id="IPR036397">
    <property type="entry name" value="RNaseH_sf"/>
</dbReference>
<protein>
    <recommendedName>
        <fullName evidence="1">Integrase catalytic domain-containing protein</fullName>
    </recommendedName>
</protein>
<dbReference type="PANTHER" id="PTHR37984">
    <property type="entry name" value="PROTEIN CBG26694"/>
    <property type="match status" value="1"/>
</dbReference>
<organism evidence="2 3">
    <name type="scientific">Aristolochia fimbriata</name>
    <name type="common">White veined hardy Dutchman's pipe vine</name>
    <dbReference type="NCBI Taxonomy" id="158543"/>
    <lineage>
        <taxon>Eukaryota</taxon>
        <taxon>Viridiplantae</taxon>
        <taxon>Streptophyta</taxon>
        <taxon>Embryophyta</taxon>
        <taxon>Tracheophyta</taxon>
        <taxon>Spermatophyta</taxon>
        <taxon>Magnoliopsida</taxon>
        <taxon>Magnoliidae</taxon>
        <taxon>Piperales</taxon>
        <taxon>Aristolochiaceae</taxon>
        <taxon>Aristolochia</taxon>
    </lineage>
</organism>
<dbReference type="GO" id="GO:0015074">
    <property type="term" value="P:DNA integration"/>
    <property type="evidence" value="ECO:0007669"/>
    <property type="project" value="InterPro"/>
</dbReference>
<dbReference type="InterPro" id="IPR050951">
    <property type="entry name" value="Retrovirus_Pol_polyprotein"/>
</dbReference>
<accession>A0AAV7ENZ3</accession>
<dbReference type="PROSITE" id="PS50994">
    <property type="entry name" value="INTEGRASE"/>
    <property type="match status" value="1"/>
</dbReference>
<dbReference type="SUPFAM" id="SSF53098">
    <property type="entry name" value="Ribonuclease H-like"/>
    <property type="match status" value="1"/>
</dbReference>
<dbReference type="Pfam" id="PF00665">
    <property type="entry name" value="rve"/>
    <property type="match status" value="1"/>
</dbReference>
<dbReference type="InterPro" id="IPR012337">
    <property type="entry name" value="RNaseH-like_sf"/>
</dbReference>
<evidence type="ECO:0000259" key="1">
    <source>
        <dbReference type="PROSITE" id="PS50994"/>
    </source>
</evidence>
<evidence type="ECO:0000313" key="3">
    <source>
        <dbReference type="Proteomes" id="UP000825729"/>
    </source>
</evidence>
<name>A0AAV7ENZ3_ARIFI</name>
<comment type="caution">
    <text evidence="2">The sequence shown here is derived from an EMBL/GenBank/DDBJ whole genome shotgun (WGS) entry which is preliminary data.</text>
</comment>
<keyword evidence="3" id="KW-1185">Reference proteome</keyword>
<dbReference type="EMBL" id="JAINDJ010000004">
    <property type="protein sequence ID" value="KAG9450548.1"/>
    <property type="molecule type" value="Genomic_DNA"/>
</dbReference>
<sequence length="224" mass="25507">MDIIGPITPKSNSDWQYILAATDYFSKWAEAGTYREVKATTIIDFIRTQIIYRYGVHRYIVTDNSTPFRNKVMDHFCQKFCIQQRTSLAYNPEANGLADEFNKMPCKILKKIIGTHKKSWDEKLGEALWAYRTSFQTTTKSTPYSLVYGTEAVLPLERRTHDRGVCSVATCRARVTRKAATRSTTVTRVLLVSDDTSLQQKSTDQVIPKRRLGAGSQTANALYE</sequence>
<dbReference type="GO" id="GO:0003676">
    <property type="term" value="F:nucleic acid binding"/>
    <property type="evidence" value="ECO:0007669"/>
    <property type="project" value="InterPro"/>
</dbReference>
<dbReference type="PANTHER" id="PTHR37984:SF5">
    <property type="entry name" value="PROTEIN NYNRIN-LIKE"/>
    <property type="match status" value="1"/>
</dbReference>
<evidence type="ECO:0000313" key="2">
    <source>
        <dbReference type="EMBL" id="KAG9450548.1"/>
    </source>
</evidence>
<dbReference type="Proteomes" id="UP000825729">
    <property type="component" value="Unassembled WGS sequence"/>
</dbReference>
<dbReference type="InterPro" id="IPR001584">
    <property type="entry name" value="Integrase_cat-core"/>
</dbReference>